<evidence type="ECO:0000256" key="1">
    <source>
        <dbReference type="ARBA" id="ARBA00001946"/>
    </source>
</evidence>
<feature type="coiled-coil region" evidence="4">
    <location>
        <begin position="148"/>
        <end position="175"/>
    </location>
</feature>
<dbReference type="SMART" id="SM00091">
    <property type="entry name" value="PAS"/>
    <property type="match status" value="2"/>
</dbReference>
<keyword evidence="8" id="KW-1185">Reference proteome</keyword>
<dbReference type="InterPro" id="IPR013655">
    <property type="entry name" value="PAS_fold_3"/>
</dbReference>
<dbReference type="InterPro" id="IPR001610">
    <property type="entry name" value="PAC"/>
</dbReference>
<accession>A1WTU4</accession>
<dbReference type="CDD" id="cd00130">
    <property type="entry name" value="PAS"/>
    <property type="match status" value="1"/>
</dbReference>
<dbReference type="GO" id="GO:0005886">
    <property type="term" value="C:plasma membrane"/>
    <property type="evidence" value="ECO:0007669"/>
    <property type="project" value="TreeGrafter"/>
</dbReference>
<evidence type="ECO:0000259" key="6">
    <source>
        <dbReference type="PROSITE" id="PS50887"/>
    </source>
</evidence>
<dbReference type="KEGG" id="hha:Hhal_0312"/>
<dbReference type="NCBIfam" id="TIGR00229">
    <property type="entry name" value="sensory_box"/>
    <property type="match status" value="1"/>
</dbReference>
<dbReference type="Pfam" id="PF08447">
    <property type="entry name" value="PAS_3"/>
    <property type="match status" value="1"/>
</dbReference>
<dbReference type="Pfam" id="PF00990">
    <property type="entry name" value="GGDEF"/>
    <property type="match status" value="1"/>
</dbReference>
<dbReference type="InterPro" id="IPR050469">
    <property type="entry name" value="Diguanylate_Cyclase"/>
</dbReference>
<dbReference type="PANTHER" id="PTHR45138">
    <property type="entry name" value="REGULATORY COMPONENTS OF SENSORY TRANSDUCTION SYSTEM"/>
    <property type="match status" value="1"/>
</dbReference>
<organism evidence="7 8">
    <name type="scientific">Halorhodospira halophila (strain DSM 244 / SL1)</name>
    <name type="common">Ectothiorhodospira halophila (strain DSM 244 / SL1)</name>
    <dbReference type="NCBI Taxonomy" id="349124"/>
    <lineage>
        <taxon>Bacteria</taxon>
        <taxon>Pseudomonadati</taxon>
        <taxon>Pseudomonadota</taxon>
        <taxon>Gammaproteobacteria</taxon>
        <taxon>Chromatiales</taxon>
        <taxon>Ectothiorhodospiraceae</taxon>
        <taxon>Halorhodospira</taxon>
    </lineage>
</organism>
<name>A1WTU4_HALHL</name>
<dbReference type="InterPro" id="IPR035965">
    <property type="entry name" value="PAS-like_dom_sf"/>
</dbReference>
<reference evidence="8" key="1">
    <citation type="submission" date="2006-12" db="EMBL/GenBank/DDBJ databases">
        <title>Complete sequence of Halorhodospira halophila SL1.</title>
        <authorList>
            <consortium name="US DOE Joint Genome Institute"/>
            <person name="Copeland A."/>
            <person name="Lucas S."/>
            <person name="Lapidus A."/>
            <person name="Barry K."/>
            <person name="Detter J.C."/>
            <person name="Glavina del Rio T."/>
            <person name="Hammon N."/>
            <person name="Israni S."/>
            <person name="Dalin E."/>
            <person name="Tice H."/>
            <person name="Pitluck S."/>
            <person name="Saunders E."/>
            <person name="Brettin T."/>
            <person name="Bruce D."/>
            <person name="Han C."/>
            <person name="Tapia R."/>
            <person name="Schmutz J."/>
            <person name="Larimer F."/>
            <person name="Land M."/>
            <person name="Hauser L."/>
            <person name="Kyrpides N."/>
            <person name="Mikhailova N."/>
            <person name="Hoff W."/>
            <person name="Richardson P."/>
        </authorList>
    </citation>
    <scope>NUCLEOTIDE SEQUENCE [LARGE SCALE GENOMIC DNA]</scope>
    <source>
        <strain evidence="8">DSM 244 / SL1</strain>
    </source>
</reference>
<dbReference type="GO" id="GO:1902201">
    <property type="term" value="P:negative regulation of bacterial-type flagellum-dependent cell motility"/>
    <property type="evidence" value="ECO:0007669"/>
    <property type="project" value="TreeGrafter"/>
</dbReference>
<dbReference type="Gene3D" id="3.30.70.270">
    <property type="match status" value="1"/>
</dbReference>
<dbReference type="RefSeq" id="WP_011813129.1">
    <property type="nucleotide sequence ID" value="NC_008789.1"/>
</dbReference>
<proteinExistence type="predicted"/>
<dbReference type="InterPro" id="IPR000700">
    <property type="entry name" value="PAS-assoc_C"/>
</dbReference>
<dbReference type="CDD" id="cd01949">
    <property type="entry name" value="GGDEF"/>
    <property type="match status" value="1"/>
</dbReference>
<dbReference type="GO" id="GO:0043709">
    <property type="term" value="P:cell adhesion involved in single-species biofilm formation"/>
    <property type="evidence" value="ECO:0007669"/>
    <property type="project" value="TreeGrafter"/>
</dbReference>
<dbReference type="GO" id="GO:0052621">
    <property type="term" value="F:diguanylate cyclase activity"/>
    <property type="evidence" value="ECO:0007669"/>
    <property type="project" value="UniProtKB-EC"/>
</dbReference>
<dbReference type="InterPro" id="IPR029787">
    <property type="entry name" value="Nucleotide_cyclase"/>
</dbReference>
<feature type="domain" description="PAC" evidence="5">
    <location>
        <begin position="240"/>
        <end position="292"/>
    </location>
</feature>
<dbReference type="InterPro" id="IPR000160">
    <property type="entry name" value="GGDEF_dom"/>
</dbReference>
<dbReference type="PANTHER" id="PTHR45138:SF9">
    <property type="entry name" value="DIGUANYLATE CYCLASE DGCM-RELATED"/>
    <property type="match status" value="1"/>
</dbReference>
<comment type="catalytic activity">
    <reaction evidence="3">
        <text>2 GTP = 3',3'-c-di-GMP + 2 diphosphate</text>
        <dbReference type="Rhea" id="RHEA:24898"/>
        <dbReference type="ChEBI" id="CHEBI:33019"/>
        <dbReference type="ChEBI" id="CHEBI:37565"/>
        <dbReference type="ChEBI" id="CHEBI:58805"/>
        <dbReference type="EC" id="2.7.7.65"/>
    </reaction>
</comment>
<dbReference type="NCBIfam" id="TIGR00254">
    <property type="entry name" value="GGDEF"/>
    <property type="match status" value="1"/>
</dbReference>
<dbReference type="InterPro" id="IPR000014">
    <property type="entry name" value="PAS"/>
</dbReference>
<dbReference type="HOGENOM" id="CLU_602391_0_0_6"/>
<dbReference type="STRING" id="349124.Hhal_0312"/>
<dbReference type="Proteomes" id="UP000000647">
    <property type="component" value="Chromosome"/>
</dbReference>
<evidence type="ECO:0000313" key="8">
    <source>
        <dbReference type="Proteomes" id="UP000000647"/>
    </source>
</evidence>
<comment type="cofactor">
    <cofactor evidence="1">
        <name>Mg(2+)</name>
        <dbReference type="ChEBI" id="CHEBI:18420"/>
    </cofactor>
</comment>
<reference evidence="7 8" key="2">
    <citation type="journal article" date="2013" name="Stand. Genomic Sci.">
        <title>Complete genome sequence of Halorhodospira halophila SL1.</title>
        <authorList>
            <person name="Challacombe J.F."/>
            <person name="Majid S."/>
            <person name="Deole R."/>
            <person name="Brettin T.S."/>
            <person name="Bruce D."/>
            <person name="Delano S.F."/>
            <person name="Detter J.C."/>
            <person name="Gleasner C.D."/>
            <person name="Han C.S."/>
            <person name="Misra M."/>
            <person name="Reitenga K.G."/>
            <person name="Mikhailova N."/>
            <person name="Woyke T."/>
            <person name="Pitluck S."/>
            <person name="Nolan M."/>
            <person name="Land M.L."/>
            <person name="Saunders E."/>
            <person name="Tapia R."/>
            <person name="Lapidus A."/>
            <person name="Ivanova N."/>
            <person name="Hoff W.D."/>
        </authorList>
    </citation>
    <scope>NUCLEOTIDE SEQUENCE [LARGE SCALE GENOMIC DNA]</scope>
    <source>
        <strain evidence="8">DSM 244 / SL1</strain>
    </source>
</reference>
<evidence type="ECO:0000256" key="2">
    <source>
        <dbReference type="ARBA" id="ARBA00012528"/>
    </source>
</evidence>
<dbReference type="eggNOG" id="COG2199">
    <property type="taxonomic scope" value="Bacteria"/>
</dbReference>
<gene>
    <name evidence="7" type="ordered locus">Hhal_0312</name>
</gene>
<dbReference type="PROSITE" id="PS50113">
    <property type="entry name" value="PAC"/>
    <property type="match status" value="1"/>
</dbReference>
<evidence type="ECO:0000256" key="4">
    <source>
        <dbReference type="SAM" id="Coils"/>
    </source>
</evidence>
<dbReference type="SMART" id="SM00086">
    <property type="entry name" value="PAC"/>
    <property type="match status" value="1"/>
</dbReference>
<protein>
    <recommendedName>
        <fullName evidence="2">diguanylate cyclase</fullName>
        <ecNumber evidence="2">2.7.7.65</ecNumber>
    </recommendedName>
</protein>
<dbReference type="AlphaFoldDB" id="A1WTU4"/>
<keyword evidence="4" id="KW-0175">Coiled coil</keyword>
<dbReference type="SUPFAM" id="SSF55073">
    <property type="entry name" value="Nucleotide cyclase"/>
    <property type="match status" value="1"/>
</dbReference>
<evidence type="ECO:0000256" key="3">
    <source>
        <dbReference type="ARBA" id="ARBA00034247"/>
    </source>
</evidence>
<dbReference type="EMBL" id="CP000544">
    <property type="protein sequence ID" value="ABM61106.1"/>
    <property type="molecule type" value="Genomic_DNA"/>
</dbReference>
<dbReference type="Gene3D" id="2.10.70.100">
    <property type="match status" value="1"/>
</dbReference>
<dbReference type="SUPFAM" id="SSF55785">
    <property type="entry name" value="PYP-like sensor domain (PAS domain)"/>
    <property type="match status" value="2"/>
</dbReference>
<evidence type="ECO:0000313" key="7">
    <source>
        <dbReference type="EMBL" id="ABM61106.1"/>
    </source>
</evidence>
<sequence>MASEESRADKESSNQLIRRALEELDRAFTGPPVAEPEDQQLRLALPALVLATEVAAIAVLDGQGGIVFASPQARKLLGLDQTATPEDGHAPAPPAEILAFRLVAITGTPLSDARCEIAVGGEERHVLSINAAPLPGDGGDTALVALAMTDLTEQYDYYERALRESEQRLKLATEAAGLGVWEYDAITDTYHWDERMMAIYGLEESQRPVTYRDWVALLDPEHHDRLEALTRREPTYGERREVEFRIQRPDGRTRDIRAVWQRIDDEHGRIQRLVGINEDITEQRELHSELEYRAAHDPLTDLFNRAKIQQLLRAAQAAYIRHHTPFAVLLFDVDHFKQVNDRFGHATGDAVLWLMARRIESVLRETDHMGRWGGEEFLILASQTDEAGAEVLAERIRHQVETTAFEGVGTVTISLGVAAAEPGTSLESLEQRADRALYAAKHRGRNRTVRYSQL</sequence>
<evidence type="ECO:0000259" key="5">
    <source>
        <dbReference type="PROSITE" id="PS50113"/>
    </source>
</evidence>
<dbReference type="InterPro" id="IPR043128">
    <property type="entry name" value="Rev_trsase/Diguanyl_cyclase"/>
</dbReference>
<dbReference type="Gene3D" id="3.30.450.20">
    <property type="entry name" value="PAS domain"/>
    <property type="match status" value="2"/>
</dbReference>
<dbReference type="FunFam" id="3.30.70.270:FF:000001">
    <property type="entry name" value="Diguanylate cyclase domain protein"/>
    <property type="match status" value="1"/>
</dbReference>
<dbReference type="SMART" id="SM00267">
    <property type="entry name" value="GGDEF"/>
    <property type="match status" value="1"/>
</dbReference>
<feature type="domain" description="GGDEF" evidence="6">
    <location>
        <begin position="324"/>
        <end position="453"/>
    </location>
</feature>
<dbReference type="EC" id="2.7.7.65" evidence="2"/>
<dbReference type="PROSITE" id="PS50887">
    <property type="entry name" value="GGDEF"/>
    <property type="match status" value="1"/>
</dbReference>